<dbReference type="HOGENOM" id="CLU_3259038_0_0_6"/>
<name>C5BJT2_TERTT</name>
<sequence>MAHHAPFYARISIFNSLYTDQYWDLQQEFDHYFAKAADLVRF</sequence>
<evidence type="ECO:0000313" key="2">
    <source>
        <dbReference type="Proteomes" id="UP000009080"/>
    </source>
</evidence>
<reference evidence="1 2" key="1">
    <citation type="journal article" date="2009" name="PLoS ONE">
        <title>The complete genome of Teredinibacter turnerae T7901: an intracellular endosymbiont of marine wood-boring bivalves (shipworms).</title>
        <authorList>
            <person name="Yang J.C."/>
            <person name="Madupu R."/>
            <person name="Durkin A.S."/>
            <person name="Ekborg N.A."/>
            <person name="Pedamallu C.S."/>
            <person name="Hostetler J.B."/>
            <person name="Radune D."/>
            <person name="Toms B.S."/>
            <person name="Henrissat B."/>
            <person name="Coutinho P.M."/>
            <person name="Schwarz S."/>
            <person name="Field L."/>
            <person name="Trindade-Silva A.E."/>
            <person name="Soares C.A.G."/>
            <person name="Elshahawi S."/>
            <person name="Hanora A."/>
            <person name="Schmidt E.W."/>
            <person name="Haygood M.G."/>
            <person name="Posfai J."/>
            <person name="Benner J."/>
            <person name="Madinger C."/>
            <person name="Nove J."/>
            <person name="Anton B."/>
            <person name="Chaudhary K."/>
            <person name="Foster J."/>
            <person name="Holman A."/>
            <person name="Kumar S."/>
            <person name="Lessard P.A."/>
            <person name="Luyten Y.A."/>
            <person name="Slatko B."/>
            <person name="Wood N."/>
            <person name="Wu B."/>
            <person name="Teplitski M."/>
            <person name="Mougous J.D."/>
            <person name="Ward N."/>
            <person name="Eisen J.A."/>
            <person name="Badger J.H."/>
            <person name="Distel D.L."/>
        </authorList>
    </citation>
    <scope>NUCLEOTIDE SEQUENCE [LARGE SCALE GENOMIC DNA]</scope>
    <source>
        <strain evidence="2">ATCC 39867 / T7901</strain>
    </source>
</reference>
<protein>
    <submittedName>
        <fullName evidence="1">Uncharacterized protein</fullName>
    </submittedName>
</protein>
<dbReference type="EMBL" id="CP001614">
    <property type="protein sequence ID" value="ACR10641.1"/>
    <property type="molecule type" value="Genomic_DNA"/>
</dbReference>
<evidence type="ECO:0000313" key="1">
    <source>
        <dbReference type="EMBL" id="ACR10641.1"/>
    </source>
</evidence>
<accession>C5BJT2</accession>
<organism evidence="1 2">
    <name type="scientific">Teredinibacter turnerae (strain ATCC 39867 / T7901)</name>
    <dbReference type="NCBI Taxonomy" id="377629"/>
    <lineage>
        <taxon>Bacteria</taxon>
        <taxon>Pseudomonadati</taxon>
        <taxon>Pseudomonadota</taxon>
        <taxon>Gammaproteobacteria</taxon>
        <taxon>Cellvibrionales</taxon>
        <taxon>Cellvibrionaceae</taxon>
        <taxon>Teredinibacter</taxon>
    </lineage>
</organism>
<gene>
    <name evidence="1" type="ordered locus">TERTU_4573</name>
</gene>
<dbReference type="Proteomes" id="UP000009080">
    <property type="component" value="Chromosome"/>
</dbReference>
<proteinExistence type="predicted"/>
<dbReference type="KEGG" id="ttu:TERTU_4573"/>
<dbReference type="AlphaFoldDB" id="C5BJT2"/>
<keyword evidence="2" id="KW-1185">Reference proteome</keyword>